<evidence type="ECO:0000256" key="1">
    <source>
        <dbReference type="SAM" id="MobiDB-lite"/>
    </source>
</evidence>
<dbReference type="PaxDb" id="65489-OBART02G12400.1"/>
<dbReference type="Gramene" id="OBART02G12400.1">
    <property type="protein sequence ID" value="OBART02G12400.1"/>
    <property type="gene ID" value="OBART02G12400"/>
</dbReference>
<dbReference type="EnsemblPlants" id="OBART02G12400.1">
    <property type="protein sequence ID" value="OBART02G12400.1"/>
    <property type="gene ID" value="OBART02G12400"/>
</dbReference>
<protein>
    <submittedName>
        <fullName evidence="2">Uncharacterized protein</fullName>
    </submittedName>
</protein>
<evidence type="ECO:0000313" key="2">
    <source>
        <dbReference type="EnsemblPlants" id="OBART02G12400.1"/>
    </source>
</evidence>
<proteinExistence type="predicted"/>
<reference evidence="2" key="1">
    <citation type="journal article" date="2009" name="Rice">
        <title>De Novo Next Generation Sequencing of Plant Genomes.</title>
        <authorList>
            <person name="Rounsley S."/>
            <person name="Marri P.R."/>
            <person name="Yu Y."/>
            <person name="He R."/>
            <person name="Sisneros N."/>
            <person name="Goicoechea J.L."/>
            <person name="Lee S.J."/>
            <person name="Angelova A."/>
            <person name="Kudrna D."/>
            <person name="Luo M."/>
            <person name="Affourtit J."/>
            <person name="Desany B."/>
            <person name="Knight J."/>
            <person name="Niazi F."/>
            <person name="Egholm M."/>
            <person name="Wing R.A."/>
        </authorList>
    </citation>
    <scope>NUCLEOTIDE SEQUENCE [LARGE SCALE GENOMIC DNA]</scope>
    <source>
        <strain evidence="2">cv. IRGC 105608</strain>
    </source>
</reference>
<dbReference type="Proteomes" id="UP000026960">
    <property type="component" value="Chromosome 2"/>
</dbReference>
<name>A0A0D3F3P3_9ORYZ</name>
<accession>A0A0D3F3P3</accession>
<dbReference type="AlphaFoldDB" id="A0A0D3F3P3"/>
<reference evidence="2" key="2">
    <citation type="submission" date="2015-03" db="UniProtKB">
        <authorList>
            <consortium name="EnsemblPlants"/>
        </authorList>
    </citation>
    <scope>IDENTIFICATION</scope>
</reference>
<keyword evidence="3" id="KW-1185">Reference proteome</keyword>
<sequence>MCGISLGEPSISSTRPPLQVGRHEKVPEFPDKTTVLGSLGTLIGKLEATVSKHAAQAAKEMHTNRWMSTCDVLVCIKLTHPEINLEEVLSKSGAEKTHEGIKYFPESELSVGGESERDRGWRSKRARWTMMVLR</sequence>
<feature type="region of interest" description="Disordered" evidence="1">
    <location>
        <begin position="1"/>
        <end position="24"/>
    </location>
</feature>
<organism evidence="2">
    <name type="scientific">Oryza barthii</name>
    <dbReference type="NCBI Taxonomy" id="65489"/>
    <lineage>
        <taxon>Eukaryota</taxon>
        <taxon>Viridiplantae</taxon>
        <taxon>Streptophyta</taxon>
        <taxon>Embryophyta</taxon>
        <taxon>Tracheophyta</taxon>
        <taxon>Spermatophyta</taxon>
        <taxon>Magnoliopsida</taxon>
        <taxon>Liliopsida</taxon>
        <taxon>Poales</taxon>
        <taxon>Poaceae</taxon>
        <taxon>BOP clade</taxon>
        <taxon>Oryzoideae</taxon>
        <taxon>Oryzeae</taxon>
        <taxon>Oryzinae</taxon>
        <taxon>Oryza</taxon>
    </lineage>
</organism>
<evidence type="ECO:0000313" key="3">
    <source>
        <dbReference type="Proteomes" id="UP000026960"/>
    </source>
</evidence>
<dbReference type="HOGENOM" id="CLU_1899380_0_0_1"/>